<evidence type="ECO:0000256" key="1">
    <source>
        <dbReference type="SAM" id="Phobius"/>
    </source>
</evidence>
<proteinExistence type="predicted"/>
<dbReference type="AlphaFoldDB" id="A0A7S3P141"/>
<accession>A0A7S3P141</accession>
<keyword evidence="1" id="KW-0472">Membrane</keyword>
<keyword evidence="1" id="KW-0812">Transmembrane</keyword>
<feature type="transmembrane region" description="Helical" evidence="1">
    <location>
        <begin position="127"/>
        <end position="148"/>
    </location>
</feature>
<evidence type="ECO:0000313" key="2">
    <source>
        <dbReference type="EMBL" id="CAE0392041.1"/>
    </source>
</evidence>
<feature type="transmembrane region" description="Helical" evidence="1">
    <location>
        <begin position="17"/>
        <end position="34"/>
    </location>
</feature>
<name>A0A7S3P141_EUPCR</name>
<gene>
    <name evidence="2" type="ORF">ECRA1380_LOCUS17017</name>
</gene>
<sequence>MKAKEESFKINWGKFRIHPYLYLISFGIMGKVFYEFNYATMQVKDLIESAPPKFQNSEAYMQYYRRGEENDYQSLTPEELNSLQKQSELLATSGHKILNQGIKLYPLLTTAGLIFQFNYFGSVGWRFLPILTTSVSFLLIALTNFFVITKRGKLKEVLTEWQRVNQEIKDFREVTGN</sequence>
<protein>
    <submittedName>
        <fullName evidence="2">Uncharacterized protein</fullName>
    </submittedName>
</protein>
<reference evidence="2" key="1">
    <citation type="submission" date="2021-01" db="EMBL/GenBank/DDBJ databases">
        <authorList>
            <person name="Corre E."/>
            <person name="Pelletier E."/>
            <person name="Niang G."/>
            <person name="Scheremetjew M."/>
            <person name="Finn R."/>
            <person name="Kale V."/>
            <person name="Holt S."/>
            <person name="Cochrane G."/>
            <person name="Meng A."/>
            <person name="Brown T."/>
            <person name="Cohen L."/>
        </authorList>
    </citation>
    <scope>NUCLEOTIDE SEQUENCE</scope>
    <source>
        <strain evidence="2">CT5</strain>
    </source>
</reference>
<organism evidence="2">
    <name type="scientific">Euplotes crassus</name>
    <dbReference type="NCBI Taxonomy" id="5936"/>
    <lineage>
        <taxon>Eukaryota</taxon>
        <taxon>Sar</taxon>
        <taxon>Alveolata</taxon>
        <taxon>Ciliophora</taxon>
        <taxon>Intramacronucleata</taxon>
        <taxon>Spirotrichea</taxon>
        <taxon>Hypotrichia</taxon>
        <taxon>Euplotida</taxon>
        <taxon>Euplotidae</taxon>
        <taxon>Moneuplotes</taxon>
    </lineage>
</organism>
<dbReference type="EMBL" id="HBIK01036382">
    <property type="protein sequence ID" value="CAE0392041.1"/>
    <property type="molecule type" value="Transcribed_RNA"/>
</dbReference>
<keyword evidence="1" id="KW-1133">Transmembrane helix</keyword>
<feature type="transmembrane region" description="Helical" evidence="1">
    <location>
        <begin position="104"/>
        <end position="121"/>
    </location>
</feature>